<organism evidence="7 8">
    <name type="scientific">Tribolium castaneum</name>
    <name type="common">Red flour beetle</name>
    <dbReference type="NCBI Taxonomy" id="7070"/>
    <lineage>
        <taxon>Eukaryota</taxon>
        <taxon>Metazoa</taxon>
        <taxon>Ecdysozoa</taxon>
        <taxon>Arthropoda</taxon>
        <taxon>Hexapoda</taxon>
        <taxon>Insecta</taxon>
        <taxon>Pterygota</taxon>
        <taxon>Neoptera</taxon>
        <taxon>Endopterygota</taxon>
        <taxon>Coleoptera</taxon>
        <taxon>Polyphaga</taxon>
        <taxon>Cucujiformia</taxon>
        <taxon>Tenebrionidae</taxon>
        <taxon>Tenebrionidae incertae sedis</taxon>
        <taxon>Tribolium</taxon>
    </lineage>
</organism>
<dbReference type="GO" id="GO:0034472">
    <property type="term" value="P:snRNA 3'-end processing"/>
    <property type="evidence" value="ECO:0000318"/>
    <property type="project" value="GO_Central"/>
</dbReference>
<evidence type="ECO:0000256" key="3">
    <source>
        <dbReference type="ARBA" id="ARBA00007147"/>
    </source>
</evidence>
<dbReference type="PhylomeDB" id="D6WSC4"/>
<gene>
    <name evidence="7" type="primary">AUGUSTUS-3.0.2_09538</name>
    <name evidence="7" type="ORF">TcasGA2_TC009538</name>
</gene>
<dbReference type="PANTHER" id="PTHR13350:SF1">
    <property type="entry name" value="INTEGRATOR COMPLEX SUBUNIT 8"/>
    <property type="match status" value="1"/>
</dbReference>
<dbReference type="Pfam" id="PF25756">
    <property type="entry name" value="TPR_INTS8"/>
    <property type="match status" value="1"/>
</dbReference>
<dbReference type="InterPro" id="IPR057980">
    <property type="entry name" value="TPR_INTS8"/>
</dbReference>
<reference evidence="7 8" key="1">
    <citation type="journal article" date="2008" name="Nature">
        <title>The genome of the model beetle and pest Tribolium castaneum.</title>
        <authorList>
            <consortium name="Tribolium Genome Sequencing Consortium"/>
            <person name="Richards S."/>
            <person name="Gibbs R.A."/>
            <person name="Weinstock G.M."/>
            <person name="Brown S.J."/>
            <person name="Denell R."/>
            <person name="Beeman R.W."/>
            <person name="Gibbs R."/>
            <person name="Beeman R.W."/>
            <person name="Brown S.J."/>
            <person name="Bucher G."/>
            <person name="Friedrich M."/>
            <person name="Grimmelikhuijzen C.J."/>
            <person name="Klingler M."/>
            <person name="Lorenzen M."/>
            <person name="Richards S."/>
            <person name="Roth S."/>
            <person name="Schroder R."/>
            <person name="Tautz D."/>
            <person name="Zdobnov E.M."/>
            <person name="Muzny D."/>
            <person name="Gibbs R.A."/>
            <person name="Weinstock G.M."/>
            <person name="Attaway T."/>
            <person name="Bell S."/>
            <person name="Buhay C.J."/>
            <person name="Chandrabose M.N."/>
            <person name="Chavez D."/>
            <person name="Clerk-Blankenburg K.P."/>
            <person name="Cree A."/>
            <person name="Dao M."/>
            <person name="Davis C."/>
            <person name="Chacko J."/>
            <person name="Dinh H."/>
            <person name="Dugan-Rocha S."/>
            <person name="Fowler G."/>
            <person name="Garner T.T."/>
            <person name="Garnes J."/>
            <person name="Gnirke A."/>
            <person name="Hawes A."/>
            <person name="Hernandez J."/>
            <person name="Hines S."/>
            <person name="Holder M."/>
            <person name="Hume J."/>
            <person name="Jhangiani S.N."/>
            <person name="Joshi V."/>
            <person name="Khan Z.M."/>
            <person name="Jackson L."/>
            <person name="Kovar C."/>
            <person name="Kowis A."/>
            <person name="Lee S."/>
            <person name="Lewis L.R."/>
            <person name="Margolis J."/>
            <person name="Morgan M."/>
            <person name="Nazareth L.V."/>
            <person name="Nguyen N."/>
            <person name="Okwuonu G."/>
            <person name="Parker D."/>
            <person name="Richards S."/>
            <person name="Ruiz S.J."/>
            <person name="Santibanez J."/>
            <person name="Savard J."/>
            <person name="Scherer S.E."/>
            <person name="Schneider B."/>
            <person name="Sodergren E."/>
            <person name="Tautz D."/>
            <person name="Vattahil S."/>
            <person name="Villasana D."/>
            <person name="White C.S."/>
            <person name="Wright R."/>
            <person name="Park Y."/>
            <person name="Beeman R.W."/>
            <person name="Lord J."/>
            <person name="Oppert B."/>
            <person name="Lorenzen M."/>
            <person name="Brown S."/>
            <person name="Wang L."/>
            <person name="Savard J."/>
            <person name="Tautz D."/>
            <person name="Richards S."/>
            <person name="Weinstock G."/>
            <person name="Gibbs R.A."/>
            <person name="Liu Y."/>
            <person name="Worley K."/>
            <person name="Weinstock G."/>
            <person name="Elsik C.G."/>
            <person name="Reese J.T."/>
            <person name="Elhaik E."/>
            <person name="Landan G."/>
            <person name="Graur D."/>
            <person name="Arensburger P."/>
            <person name="Atkinson P."/>
            <person name="Beeman R.W."/>
            <person name="Beidler J."/>
            <person name="Brown S.J."/>
            <person name="Demuth J.P."/>
            <person name="Drury D.W."/>
            <person name="Du Y.Z."/>
            <person name="Fujiwara H."/>
            <person name="Lorenzen M."/>
            <person name="Maselli V."/>
            <person name="Osanai M."/>
            <person name="Park Y."/>
            <person name="Robertson H.M."/>
            <person name="Tu Z."/>
            <person name="Wang J.J."/>
            <person name="Wang S."/>
            <person name="Richards S."/>
            <person name="Song H."/>
            <person name="Zhang L."/>
            <person name="Sodergren E."/>
            <person name="Werner D."/>
            <person name="Stanke M."/>
            <person name="Morgenstern B."/>
            <person name="Solovyev V."/>
            <person name="Kosarev P."/>
            <person name="Brown G."/>
            <person name="Chen H.C."/>
            <person name="Ermolaeva O."/>
            <person name="Hlavina W."/>
            <person name="Kapustin Y."/>
            <person name="Kiryutin B."/>
            <person name="Kitts P."/>
            <person name="Maglott D."/>
            <person name="Pruitt K."/>
            <person name="Sapojnikov V."/>
            <person name="Souvorov A."/>
            <person name="Mackey A.J."/>
            <person name="Waterhouse R.M."/>
            <person name="Wyder S."/>
            <person name="Zdobnov E.M."/>
            <person name="Zdobnov E.M."/>
            <person name="Wyder S."/>
            <person name="Kriventseva E.V."/>
            <person name="Kadowaki T."/>
            <person name="Bork P."/>
            <person name="Aranda M."/>
            <person name="Bao R."/>
            <person name="Beermann A."/>
            <person name="Berns N."/>
            <person name="Bolognesi R."/>
            <person name="Bonneton F."/>
            <person name="Bopp D."/>
            <person name="Brown S.J."/>
            <person name="Bucher G."/>
            <person name="Butts T."/>
            <person name="Chaumot A."/>
            <person name="Denell R.E."/>
            <person name="Ferrier D.E."/>
            <person name="Friedrich M."/>
            <person name="Gordon C.M."/>
            <person name="Jindra M."/>
            <person name="Klingler M."/>
            <person name="Lan Q."/>
            <person name="Lattorff H.M."/>
            <person name="Laudet V."/>
            <person name="von Levetsow C."/>
            <person name="Liu Z."/>
            <person name="Lutz R."/>
            <person name="Lynch J.A."/>
            <person name="da Fonseca R.N."/>
            <person name="Posnien N."/>
            <person name="Reuter R."/>
            <person name="Roth S."/>
            <person name="Savard J."/>
            <person name="Schinko J.B."/>
            <person name="Schmitt C."/>
            <person name="Schoppmeier M."/>
            <person name="Schroder R."/>
            <person name="Shippy T.D."/>
            <person name="Simonnet F."/>
            <person name="Marques-Souza H."/>
            <person name="Tautz D."/>
            <person name="Tomoyasu Y."/>
            <person name="Trauner J."/>
            <person name="Van der Zee M."/>
            <person name="Vervoort M."/>
            <person name="Wittkopp N."/>
            <person name="Wimmer E.A."/>
            <person name="Yang X."/>
            <person name="Jones A.K."/>
            <person name="Sattelle D.B."/>
            <person name="Ebert P.R."/>
            <person name="Nelson D."/>
            <person name="Scott J.G."/>
            <person name="Beeman R.W."/>
            <person name="Muthukrishnan S."/>
            <person name="Kramer K.J."/>
            <person name="Arakane Y."/>
            <person name="Beeman R.W."/>
            <person name="Zhu Q."/>
            <person name="Hogenkamp D."/>
            <person name="Dixit R."/>
            <person name="Oppert B."/>
            <person name="Jiang H."/>
            <person name="Zou Z."/>
            <person name="Marshall J."/>
            <person name="Elpidina E."/>
            <person name="Vinokurov K."/>
            <person name="Oppert C."/>
            <person name="Zou Z."/>
            <person name="Evans J."/>
            <person name="Lu Z."/>
            <person name="Zhao P."/>
            <person name="Sumathipala N."/>
            <person name="Altincicek B."/>
            <person name="Vilcinskas A."/>
            <person name="Williams M."/>
            <person name="Hultmark D."/>
            <person name="Hetru C."/>
            <person name="Jiang H."/>
            <person name="Grimmelikhuijzen C.J."/>
            <person name="Hauser F."/>
            <person name="Cazzamali G."/>
            <person name="Williamson M."/>
            <person name="Park Y."/>
            <person name="Li B."/>
            <person name="Tanaka Y."/>
            <person name="Predel R."/>
            <person name="Neupert S."/>
            <person name="Schachtner J."/>
            <person name="Verleyen P."/>
            <person name="Raible F."/>
            <person name="Bork P."/>
            <person name="Friedrich M."/>
            <person name="Walden K.K."/>
            <person name="Robertson H.M."/>
            <person name="Angeli S."/>
            <person name="Foret S."/>
            <person name="Bucher G."/>
            <person name="Schuetz S."/>
            <person name="Maleszka R."/>
            <person name="Wimmer E.A."/>
            <person name="Beeman R.W."/>
            <person name="Lorenzen M."/>
            <person name="Tomoyasu Y."/>
            <person name="Miller S.C."/>
            <person name="Grossmann D."/>
            <person name="Bucher G."/>
        </authorList>
    </citation>
    <scope>NUCLEOTIDE SEQUENCE [LARGE SCALE GENOMIC DNA]</scope>
    <source>
        <strain evidence="7 8">Georgia GA2</strain>
    </source>
</reference>
<keyword evidence="4" id="KW-0158">Chromosome</keyword>
<comment type="similarity">
    <text evidence="3">Belongs to the Integrator subunit 8 family.</text>
</comment>
<dbReference type="HOGENOM" id="CLU_012129_0_0_1"/>
<dbReference type="Proteomes" id="UP000007266">
    <property type="component" value="Linkage group 7"/>
</dbReference>
<dbReference type="KEGG" id="tca:659864"/>
<dbReference type="eggNOG" id="ENOG502QQS8">
    <property type="taxonomic scope" value="Eukaryota"/>
</dbReference>
<evidence type="ECO:0000313" key="8">
    <source>
        <dbReference type="Proteomes" id="UP000007266"/>
    </source>
</evidence>
<sequence>MEVDLLRPGTVPIAPDTVLWFEFLLHHDLLLSHLQKPVPDPGPTELIAKFSDAIADTLRNRLETENGDVMLIESMHENVKQPAKNIALKILSLKVAAFIKWDLAQIRSLPFKTQIHLLQVLLYFTNDKTTAEIPNIDLKPDESVPSPYLFALVVYHRWLLNVTMHRITSNWQMRLGNTEISPAEENIICSHENVRKTVEFLKSALSWDEVPSMLTFDCFKLPTETNDLEFDWSSAQSITKEEFSAQLNYDLGTFFFYKEDYNMARDHFAKCLSSYKAMKDNNGFVKFNVSVLEVYVRACSGDGSKGSLLEQLNTSVVNQFMGITSILQQDNILREIPLSHRITLELDIQGALSSGTFTVARDLLNKIRALNVVRCVLDQKPTYHCSLKSGDILIWAVEATWKSLNDTDKHLVKKFILDLVLKNEIPDLLSCVQANETLAKLFDKSDLSFIKTTESHDEIPESLYKTSWTLYDCFKKRKPKLEIKQLEQDLIATYDHKEIRELLKKISMNQLATNVWNINAQWDLPIPIQSVIKSLPKGFLHDFSFVMMAKAREQMLNKVWNSSLELLLILDKELGSGNGNIGKLSRLISWEILLVQITQLLEEWPKSTIDKVALADACEACLQTNNESVLPRTEITEQCVLCLLNLGRWEFLINCDKRWPSFEITSAIALACQELIKQKGNKKLSKNLWEIVLPIFGHAPQQSKRGNSGNSVFHDAQAQITNLRNNVMAIFGKLRDSTVLAVVISMLARLHNILKDETSLEVQVDYVMLWPAVISNANSYNMKIAHDVLSQMVTQALQYYPTSIPWLRLLGDINFANGHYNVSLKYYLKSLLIYNDYFNIPVRHDDHVFRRMIKCCIALGCNTQAAVLCQFLEEPDYVLAFRILGDQKYCNDAVDAYYHCIWDTNILEYLIHTHNKRGEYQRRKCATQVIGSLEVNSNNNEEIQREASNLRKSTFLRALCKQYVF</sequence>
<accession>D6WSC4</accession>
<dbReference type="EMBL" id="KQ971352">
    <property type="protein sequence ID" value="EFA06620.1"/>
    <property type="molecule type" value="Genomic_DNA"/>
</dbReference>
<reference evidence="7 8" key="2">
    <citation type="journal article" date="2010" name="Nucleic Acids Res.">
        <title>BeetleBase in 2010: revisions to provide comprehensive genomic information for Tribolium castaneum.</title>
        <authorList>
            <person name="Kim H.S."/>
            <person name="Murphy T."/>
            <person name="Xia J."/>
            <person name="Caragea D."/>
            <person name="Park Y."/>
            <person name="Beeman R.W."/>
            <person name="Lorenzen M.D."/>
            <person name="Butcher S."/>
            <person name="Manak J.R."/>
            <person name="Brown S.J."/>
        </authorList>
    </citation>
    <scope>GENOME REANNOTATION</scope>
    <source>
        <strain evidence="7 8">Georgia GA2</strain>
    </source>
</reference>
<dbReference type="OrthoDB" id="64340at2759"/>
<evidence type="ECO:0000259" key="6">
    <source>
        <dbReference type="Pfam" id="PF25756"/>
    </source>
</evidence>
<dbReference type="OMA" id="ADDVRMC"/>
<evidence type="ECO:0000256" key="4">
    <source>
        <dbReference type="ARBA" id="ARBA00022454"/>
    </source>
</evidence>
<dbReference type="GO" id="GO:0032039">
    <property type="term" value="C:integrator complex"/>
    <property type="evidence" value="ECO:0000318"/>
    <property type="project" value="GO_Central"/>
</dbReference>
<keyword evidence="8" id="KW-1185">Reference proteome</keyword>
<comment type="subcellular location">
    <subcellularLocation>
        <location evidence="2">Chromosome</location>
    </subcellularLocation>
    <subcellularLocation>
        <location evidence="1">Nucleus</location>
    </subcellularLocation>
</comment>
<evidence type="ECO:0000256" key="1">
    <source>
        <dbReference type="ARBA" id="ARBA00004123"/>
    </source>
</evidence>
<name>D6WSC4_TRICA</name>
<dbReference type="InParanoid" id="D6WSC4"/>
<dbReference type="AlphaFoldDB" id="D6WSC4"/>
<proteinExistence type="inferred from homology"/>
<dbReference type="InterPro" id="IPR038751">
    <property type="entry name" value="INTS8"/>
</dbReference>
<dbReference type="STRING" id="7070.D6WSC4"/>
<dbReference type="GO" id="GO:0005694">
    <property type="term" value="C:chromosome"/>
    <property type="evidence" value="ECO:0007669"/>
    <property type="project" value="UniProtKB-SubCell"/>
</dbReference>
<dbReference type="PANTHER" id="PTHR13350">
    <property type="entry name" value="INTEGRATOR COMPLEX SUBUNIT 8"/>
    <property type="match status" value="1"/>
</dbReference>
<evidence type="ECO:0000313" key="7">
    <source>
        <dbReference type="EMBL" id="EFA06620.1"/>
    </source>
</evidence>
<evidence type="ECO:0000256" key="5">
    <source>
        <dbReference type="ARBA" id="ARBA00023242"/>
    </source>
</evidence>
<feature type="domain" description="INTS8 TPR repeats" evidence="6">
    <location>
        <begin position="481"/>
        <end position="963"/>
    </location>
</feature>
<evidence type="ECO:0000256" key="2">
    <source>
        <dbReference type="ARBA" id="ARBA00004286"/>
    </source>
</evidence>
<protein>
    <submittedName>
        <fullName evidence="7">Integrator complex subunit 8-like Protein</fullName>
    </submittedName>
</protein>
<dbReference type="FunCoup" id="D6WSC4">
    <property type="interactions" value="1848"/>
</dbReference>
<keyword evidence="5" id="KW-0539">Nucleus</keyword>